<dbReference type="SUPFAM" id="SSF53756">
    <property type="entry name" value="UDP-Glycosyltransferase/glycogen phosphorylase"/>
    <property type="match status" value="1"/>
</dbReference>
<dbReference type="EMBL" id="LT906439">
    <property type="protein sequence ID" value="SNU88265.1"/>
    <property type="molecule type" value="Genomic_DNA"/>
</dbReference>
<name>A0A239SS02_9STRE</name>
<dbReference type="OrthoDB" id="199095at2"/>
<evidence type="ECO:0000313" key="3">
    <source>
        <dbReference type="EMBL" id="SNU88265.1"/>
    </source>
</evidence>
<dbReference type="PANTHER" id="PTHR45947:SF13">
    <property type="entry name" value="TRANSFERASE"/>
    <property type="match status" value="1"/>
</dbReference>
<dbReference type="Gene3D" id="3.40.50.2000">
    <property type="entry name" value="Glycogen Phosphorylase B"/>
    <property type="match status" value="2"/>
</dbReference>
<dbReference type="Pfam" id="PF13439">
    <property type="entry name" value="Glyco_transf_4"/>
    <property type="match status" value="1"/>
</dbReference>
<dbReference type="STRING" id="1123308.GCA_000380085_00315"/>
<feature type="domain" description="Glycosyltransferase subfamily 4-like N-terminal" evidence="2">
    <location>
        <begin position="14"/>
        <end position="184"/>
    </location>
</feature>
<gene>
    <name evidence="3" type="primary">cps2I</name>
    <name evidence="3" type="ORF">SAMEA4412692_00975</name>
</gene>
<proteinExistence type="predicted"/>
<dbReference type="AlphaFoldDB" id="A0A239SS02"/>
<dbReference type="CDD" id="cd03823">
    <property type="entry name" value="GT4_ExpE7-like"/>
    <property type="match status" value="1"/>
</dbReference>
<organism evidence="3 4">
    <name type="scientific">Streptococcus merionis</name>
    <dbReference type="NCBI Taxonomy" id="400065"/>
    <lineage>
        <taxon>Bacteria</taxon>
        <taxon>Bacillati</taxon>
        <taxon>Bacillota</taxon>
        <taxon>Bacilli</taxon>
        <taxon>Lactobacillales</taxon>
        <taxon>Streptococcaceae</taxon>
        <taxon>Streptococcus</taxon>
    </lineage>
</organism>
<dbReference type="InterPro" id="IPR028098">
    <property type="entry name" value="Glyco_trans_4-like_N"/>
</dbReference>
<dbReference type="InterPro" id="IPR050194">
    <property type="entry name" value="Glycosyltransferase_grp1"/>
</dbReference>
<dbReference type="Pfam" id="PF00534">
    <property type="entry name" value="Glycos_transf_1"/>
    <property type="match status" value="1"/>
</dbReference>
<keyword evidence="3" id="KW-0378">Hydrolase</keyword>
<accession>A0A239SS02</accession>
<dbReference type="PANTHER" id="PTHR45947">
    <property type="entry name" value="SULFOQUINOVOSYL TRANSFERASE SQD2"/>
    <property type="match status" value="1"/>
</dbReference>
<keyword evidence="3" id="KW-0808">Transferase</keyword>
<keyword evidence="3" id="KW-0328">Glycosyltransferase</keyword>
<dbReference type="EC" id="2.4.-.-" evidence="3"/>
<dbReference type="RefSeq" id="WP_018372878.1">
    <property type="nucleotide sequence ID" value="NZ_LT906439.1"/>
</dbReference>
<dbReference type="KEGG" id="smen:SAMEA4412692_0975"/>
<dbReference type="eggNOG" id="COG0438">
    <property type="taxonomic scope" value="Bacteria"/>
</dbReference>
<reference evidence="3 4" key="1">
    <citation type="submission" date="2017-06" db="EMBL/GenBank/DDBJ databases">
        <authorList>
            <consortium name="Pathogen Informatics"/>
        </authorList>
    </citation>
    <scope>NUCLEOTIDE SEQUENCE [LARGE SCALE GENOMIC DNA]</scope>
    <source>
        <strain evidence="3 4">NCTC13788</strain>
    </source>
</reference>
<dbReference type="GO" id="GO:0016787">
    <property type="term" value="F:hydrolase activity"/>
    <property type="evidence" value="ECO:0007669"/>
    <property type="project" value="UniProtKB-KW"/>
</dbReference>
<evidence type="ECO:0000259" key="1">
    <source>
        <dbReference type="Pfam" id="PF00534"/>
    </source>
</evidence>
<dbReference type="GO" id="GO:0016757">
    <property type="term" value="F:glycosyltransferase activity"/>
    <property type="evidence" value="ECO:0007669"/>
    <property type="project" value="UniProtKB-KW"/>
</dbReference>
<feature type="domain" description="Glycosyl transferase family 1" evidence="1">
    <location>
        <begin position="222"/>
        <end position="366"/>
    </location>
</feature>
<evidence type="ECO:0000313" key="4">
    <source>
        <dbReference type="Proteomes" id="UP000215185"/>
    </source>
</evidence>
<protein>
    <submittedName>
        <fullName evidence="3">Glycoside hydrolase family protein</fullName>
        <ecNumber evidence="3">2.4.-.-</ecNumber>
        <ecNumber evidence="3">2.4.1.-</ecNumber>
    </submittedName>
</protein>
<keyword evidence="4" id="KW-1185">Reference proteome</keyword>
<dbReference type="EC" id="2.4.1.-" evidence="3"/>
<dbReference type="InterPro" id="IPR001296">
    <property type="entry name" value="Glyco_trans_1"/>
</dbReference>
<evidence type="ECO:0000259" key="2">
    <source>
        <dbReference type="Pfam" id="PF13439"/>
    </source>
</evidence>
<sequence>MKILLVNIFYNEEGGAQKSTTLLAEQLVKEGHEVSVYSIDTDKPVNEKKNGVQIFRRNTTTFDLNYIFKTRKNRFKHLFYKFFEVFNKSAERNFEEILDVVQPDVIHFNCLSGMSLGIIEIAKSRGIKTVLTLRDYWLETPWGTKNNFIVNGMNRRLEPKVKRALSFVDIVTAPSAFTLNHFIEKEYFNSSHQICEVVENAVTFSQKNLKKIIDEKRSIVHNMDTRFLFVGSILRQKGIFKMVEAFKELSAYPNITLDIVGKGADLQELKAEIESDSRIKYLGFKSNPDLNNIYRSADVLVVPSDWDEPFGRVAIEGNSNGLPVIGSNRGGIPEIVHTTKGGEVFDISSISTFVEVMKKFIEMPNYNIYFDSILETIDTYQIEKQSEKFVKLYQK</sequence>
<dbReference type="Proteomes" id="UP000215185">
    <property type="component" value="Chromosome 1"/>
</dbReference>